<proteinExistence type="predicted"/>
<evidence type="ECO:0000313" key="1">
    <source>
        <dbReference type="EMBL" id="CAM9108479.1"/>
    </source>
</evidence>
<dbReference type="EMBL" id="CATOBB020000017">
    <property type="protein sequence ID" value="CAM9108479.1"/>
    <property type="molecule type" value="Genomic_DNA"/>
</dbReference>
<reference evidence="1" key="1">
    <citation type="submission" date="2025-03" db="EMBL/GenBank/DDBJ databases">
        <authorList>
            <consortium name="ELIXIR-Norway"/>
            <consortium name="Elixir Norway"/>
        </authorList>
    </citation>
    <scope>NUCLEOTIDE SEQUENCE</scope>
</reference>
<comment type="caution">
    <text evidence="1">The sequence shown here is derived from an EMBL/GenBank/DDBJ whole genome shotgun (WGS) entry which is preliminary data.</text>
</comment>
<organism evidence="1 2">
    <name type="scientific">Rangifer tarandus platyrhynchus</name>
    <name type="common">Svalbard reindeer</name>
    <dbReference type="NCBI Taxonomy" id="3082113"/>
    <lineage>
        <taxon>Eukaryota</taxon>
        <taxon>Metazoa</taxon>
        <taxon>Chordata</taxon>
        <taxon>Craniata</taxon>
        <taxon>Vertebrata</taxon>
        <taxon>Euteleostomi</taxon>
        <taxon>Mammalia</taxon>
        <taxon>Eutheria</taxon>
        <taxon>Laurasiatheria</taxon>
        <taxon>Artiodactyla</taxon>
        <taxon>Ruminantia</taxon>
        <taxon>Pecora</taxon>
        <taxon>Cervidae</taxon>
        <taxon>Odocoileinae</taxon>
        <taxon>Rangifer</taxon>
    </lineage>
</organism>
<protein>
    <submittedName>
        <fullName evidence="1">Uncharacterized protein</fullName>
    </submittedName>
</protein>
<name>A0ACB1KDF5_RANTA</name>
<evidence type="ECO:0000313" key="2">
    <source>
        <dbReference type="Proteomes" id="UP001162501"/>
    </source>
</evidence>
<gene>
    <name evidence="1" type="ORF">MRATA1EN22A_LOCUS28536</name>
</gene>
<dbReference type="Proteomes" id="UP001162501">
    <property type="component" value="Unassembled WGS sequence"/>
</dbReference>
<accession>A0ACB1KDF5</accession>
<sequence>MENLLFSLKSTFDTWLNSSSPFWAINTILAFLCGLGLFFLILPYLENNPSFAPPRKHGNIRKHRKERRGRSRSSKRNGALKACRDCLETLEEVWDLTSLLQRHLGRFADKGSFHQISCQDSPGEVCKAVPAGAHPPCREEAAPTISPAPLTKQPLPWVSAVSPGSVSTCSQSYLSASPTPEPFFPLDSLSPWPLAISPSSPSPPHGRACPPPAAPYSAPTPSGSMLSLTQGDSTTYTLGTIPHRSSPHSPWRPAIPGLVHSSSPGSALACWQEAATAWSFSTSTHLGSQKESIPLYPPEASFWGDPRNRQVEAGGLAFINPNVQELLEILITKRVELKFWKEKEKDEEAGYHPNSLGKRIESLGHKQDTLGHQHFWNIKGKHDQLLGPEKPRYPDTLGDCLRKTCTQLFWGLPFLHSESLVAAVTVPGSTLELCPVLFNEYSKAKPFHIPAKVTSQLSLAKHLTQPVAQAQPQSLTPTMPQLQPPPLGHRETQAQPLPLTPIMPQYQPSSELETTVHLSPSPLVQSSSSQRQIGIEKSFETSCPTVPNKASSFSSNAVENLECHFWKKQLESRRTLPSLVKNSQQVFSQVTLNPSQETRSSQAHSSVPILPGYLISPEVPKKLDHHISQRFMQQQSGLPCRIQASQKLMQPQDQYPRPCQAQGREGLSRSSAGRGKRSQDTQKMRSKCPAQILPGTDLCHDVGQSVGKIVKDLYMFPANPPVKNPRAKPASEIELSLDRKQPEVSGVFTERKAEQICKSEIPVNVYHLRLVDNLVLGTLGETNAPMKTESTQSSQDGKASMITSHESLVLSPYTEQELETHIIRFRVRHRWSLLFKVLKLIFRLKLKKVQVPTLKVTCESGYHSTALLTKGLGKPPQPHAGEKLVTMEAVPPLERPLPVPSQVTEEARGALGGRAPGDTHKPPEAPLTGQEDKPPPQAPTYSFVGRMWHSKSVVEAEKGSLEPSPSSAMARNEPQKETRGQTSPASCSNVIVVELDECSPSSKAQEVVEGDSAGKGTREPSVQVKYLDINIDLGRSQSPRSSKSCLLNTKSAASNTEDLLFETQSRKLESQGFTDQQAQAQGRVTSVLLQDCETGVLLQDCATDVLLKDCHSNMFLAANILASQESLSNFQILSSGDKCNSQKLYDATSSEGSSQGQQVDMRRQPKYKSHCKESVPKDGREKYAKPKLRQIKKGLAEWRAYQPQGMSHPGQKKESTESLRSKFRQLVLKKRQVPSERHFKEKIKLLLQWIFPSKGREPEEPLQEGRPEIATVQSQESIKSKSTMDSRAVEAQTLMTAVGQILKERMVFHQGPHATELNWYQAEFQDPRGPHYCHHRILSYQEERRMRRDTPRYHQATLMGHSFSKKSKSTSPRDSKWAFSPMEPGPPPGRACQHGSQVTWVPGHSLHCPRHGLPQKYTSSGESEHAFHSIPGGKTLLQEKNACHADKYIFLQC</sequence>